<accession>A0A9W4M966</accession>
<evidence type="ECO:0000259" key="3">
    <source>
        <dbReference type="SMART" id="SM00481"/>
    </source>
</evidence>
<name>A0A9W4M966_9ACTN</name>
<keyword evidence="5" id="KW-1185">Reference proteome</keyword>
<protein>
    <submittedName>
        <fullName evidence="4">POLIIIAc domain-containing protein</fullName>
    </submittedName>
</protein>
<feature type="chain" id="PRO_5040736361" evidence="2">
    <location>
        <begin position="30"/>
        <end position="515"/>
    </location>
</feature>
<dbReference type="RefSeq" id="WP_205047319.1">
    <property type="nucleotide sequence ID" value="NZ_CAJVAX010000017.1"/>
</dbReference>
<organism evidence="4 5">
    <name type="scientific">Actinacidiphila bryophytorum</name>
    <dbReference type="NCBI Taxonomy" id="1436133"/>
    <lineage>
        <taxon>Bacteria</taxon>
        <taxon>Bacillati</taxon>
        <taxon>Actinomycetota</taxon>
        <taxon>Actinomycetes</taxon>
        <taxon>Kitasatosporales</taxon>
        <taxon>Streptomycetaceae</taxon>
        <taxon>Actinacidiphila</taxon>
    </lineage>
</organism>
<feature type="domain" description="Polymerase/histidinol phosphatase N-terminal" evidence="3">
    <location>
        <begin position="198"/>
        <end position="262"/>
    </location>
</feature>
<dbReference type="GO" id="GO:0035312">
    <property type="term" value="F:5'-3' DNA exonuclease activity"/>
    <property type="evidence" value="ECO:0007669"/>
    <property type="project" value="TreeGrafter"/>
</dbReference>
<dbReference type="PANTHER" id="PTHR42924:SF3">
    <property type="entry name" value="POLYMERASE_HISTIDINOL PHOSPHATASE N-TERMINAL DOMAIN-CONTAINING PROTEIN"/>
    <property type="match status" value="1"/>
</dbReference>
<evidence type="ECO:0000256" key="2">
    <source>
        <dbReference type="SAM" id="SignalP"/>
    </source>
</evidence>
<proteinExistence type="predicted"/>
<dbReference type="SUPFAM" id="SSF89550">
    <property type="entry name" value="PHP domain-like"/>
    <property type="match status" value="1"/>
</dbReference>
<evidence type="ECO:0000313" key="5">
    <source>
        <dbReference type="Proteomes" id="UP001153328"/>
    </source>
</evidence>
<comment type="caution">
    <text evidence="4">The sequence shown here is derived from an EMBL/GenBank/DDBJ whole genome shotgun (WGS) entry which is preliminary data.</text>
</comment>
<dbReference type="PROSITE" id="PS51318">
    <property type="entry name" value="TAT"/>
    <property type="match status" value="1"/>
</dbReference>
<dbReference type="Proteomes" id="UP001153328">
    <property type="component" value="Unassembled WGS sequence"/>
</dbReference>
<dbReference type="InterPro" id="IPR006311">
    <property type="entry name" value="TAT_signal"/>
</dbReference>
<sequence>MDRRDVLKLSALASATTVLTLAPVNFASASDSPGGADAAGTAGTSSGQDLTRTVTGHLPTGVADFVYLPVEVPRGVRQIAVSYTYDRPAVPAGTLGNACDIGIFDQHGTGLGGRGFRGWSGGARTEFAISAEEATPGYLAGPVEAGTWYVVLGPYTVAPQGLDYSVTVSLTLGEQGRTPKPVYPPEQVAGRGRGWYRGDCHLHTVHSDGKRTVEQLAELARTAKLDFINSSDHNTTSAHPFLAPLAGDDLLILTGEEVTTRNGHFLAIGLDGGEFVDWRYRARDDAFDSFARQIRRAGGIVVPAHPYGTSLASQWKFGYDNVDAIEVWNGPWTTDDEASLLTWDNLLTGAVRRGDGHWVPAMGNSDAHRDPDVVGLPQTVVLADGLNRHALQEGIRAGRSWIAESAAVQLSLTAKGPHGEHAGIGDRLKVAADAVVTVELTVSGVPADSLLRLVSDEGQVFASALPASGTVSWQTTASLAAYVRAEVRHPAPAGTPAGIPGPAAAITNPIWLDRK</sequence>
<dbReference type="Gene3D" id="3.20.20.140">
    <property type="entry name" value="Metal-dependent hydrolases"/>
    <property type="match status" value="1"/>
</dbReference>
<evidence type="ECO:0000256" key="1">
    <source>
        <dbReference type="SAM" id="MobiDB-lite"/>
    </source>
</evidence>
<gene>
    <name evidence="4" type="ORF">SBRY_30256</name>
</gene>
<dbReference type="InterPro" id="IPR016195">
    <property type="entry name" value="Pol/histidinol_Pase-like"/>
</dbReference>
<dbReference type="NCBIfam" id="NF038032">
    <property type="entry name" value="CehA_McbA_metalo"/>
    <property type="match status" value="1"/>
</dbReference>
<feature type="region of interest" description="Disordered" evidence="1">
    <location>
        <begin position="30"/>
        <end position="53"/>
    </location>
</feature>
<dbReference type="InterPro" id="IPR003141">
    <property type="entry name" value="Pol/His_phosphatase_N"/>
</dbReference>
<dbReference type="PANTHER" id="PTHR42924">
    <property type="entry name" value="EXONUCLEASE"/>
    <property type="match status" value="1"/>
</dbReference>
<dbReference type="InterPro" id="IPR052018">
    <property type="entry name" value="PHP_domain"/>
</dbReference>
<dbReference type="CDD" id="cd07432">
    <property type="entry name" value="PHP_HisPPase"/>
    <property type="match status" value="1"/>
</dbReference>
<dbReference type="AlphaFoldDB" id="A0A9W4M966"/>
<evidence type="ECO:0000313" key="4">
    <source>
        <dbReference type="EMBL" id="CAG7638730.1"/>
    </source>
</evidence>
<dbReference type="GO" id="GO:0004534">
    <property type="term" value="F:5'-3' RNA exonuclease activity"/>
    <property type="evidence" value="ECO:0007669"/>
    <property type="project" value="TreeGrafter"/>
</dbReference>
<feature type="signal peptide" evidence="2">
    <location>
        <begin position="1"/>
        <end position="29"/>
    </location>
</feature>
<reference evidence="4" key="1">
    <citation type="submission" date="2021-06" db="EMBL/GenBank/DDBJ databases">
        <authorList>
            <person name="Arsene-Ploetze F."/>
        </authorList>
    </citation>
    <scope>NUCLEOTIDE SEQUENCE</scope>
    <source>
        <strain evidence="4">SBRY1</strain>
    </source>
</reference>
<dbReference type="EMBL" id="CAJVAX010000017">
    <property type="protein sequence ID" value="CAG7638730.1"/>
    <property type="molecule type" value="Genomic_DNA"/>
</dbReference>
<feature type="compositionally biased region" description="Low complexity" evidence="1">
    <location>
        <begin position="30"/>
        <end position="47"/>
    </location>
</feature>
<keyword evidence="2" id="KW-0732">Signal</keyword>
<dbReference type="SMART" id="SM00481">
    <property type="entry name" value="POLIIIAc"/>
    <property type="match status" value="1"/>
</dbReference>